<dbReference type="PROSITE" id="PS00383">
    <property type="entry name" value="TYR_PHOSPHATASE_1"/>
    <property type="match status" value="1"/>
</dbReference>
<evidence type="ECO:0000256" key="12">
    <source>
        <dbReference type="SAM" id="MobiDB-lite"/>
    </source>
</evidence>
<comment type="similarity">
    <text evidence="2">Belongs to the protein-tyrosine phosphatase family. Non-receptor class myotubularin subfamily.</text>
</comment>
<name>A0ABM3MKT8_GALME</name>
<evidence type="ECO:0000313" key="16">
    <source>
        <dbReference type="RefSeq" id="XP_052751983.1"/>
    </source>
</evidence>
<keyword evidence="7" id="KW-0862">Zinc</keyword>
<feature type="compositionally biased region" description="Low complexity" evidence="12">
    <location>
        <begin position="842"/>
        <end position="854"/>
    </location>
</feature>
<comment type="subcellular location">
    <subcellularLocation>
        <location evidence="1">Membrane</location>
    </subcellularLocation>
</comment>
<evidence type="ECO:0000313" key="15">
    <source>
        <dbReference type="Proteomes" id="UP001652740"/>
    </source>
</evidence>
<keyword evidence="9" id="KW-0472">Membrane</keyword>
<evidence type="ECO:0000256" key="9">
    <source>
        <dbReference type="ARBA" id="ARBA00023136"/>
    </source>
</evidence>
<dbReference type="PROSITE" id="PS51339">
    <property type="entry name" value="PPASE_MYOTUBULARIN"/>
    <property type="match status" value="1"/>
</dbReference>
<protein>
    <recommendedName>
        <fullName evidence="3">phosphatidylinositol-3,5-bisphosphate 3-phosphatase</fullName>
        <ecNumber evidence="3">3.1.3.95</ecNumber>
    </recommendedName>
    <alternativeName>
        <fullName evidence="10">Phosphatidylinositol-3,5-bisphosphate 3-phosphatase</fullName>
    </alternativeName>
</protein>
<dbReference type="Pfam" id="PF06602">
    <property type="entry name" value="Myotub-related"/>
    <property type="match status" value="1"/>
</dbReference>
<dbReference type="GeneID" id="113515241"/>
<dbReference type="SUPFAM" id="SSF57903">
    <property type="entry name" value="FYVE/PHD zinc finger"/>
    <property type="match status" value="1"/>
</dbReference>
<dbReference type="InterPro" id="IPR003595">
    <property type="entry name" value="Tyr_Pase_cat"/>
</dbReference>
<proteinExistence type="inferred from homology"/>
<gene>
    <name evidence="16 17 18" type="primary">LOC113515241</name>
</gene>
<dbReference type="InterPro" id="IPR017455">
    <property type="entry name" value="Znf_FYVE-rel"/>
</dbReference>
<feature type="region of interest" description="Disordered" evidence="12">
    <location>
        <begin position="751"/>
        <end position="792"/>
    </location>
</feature>
<feature type="compositionally biased region" description="Low complexity" evidence="12">
    <location>
        <begin position="1116"/>
        <end position="1126"/>
    </location>
</feature>
<feature type="compositionally biased region" description="Polar residues" evidence="12">
    <location>
        <begin position="865"/>
        <end position="875"/>
    </location>
</feature>
<evidence type="ECO:0000256" key="10">
    <source>
        <dbReference type="ARBA" id="ARBA00032571"/>
    </source>
</evidence>
<dbReference type="InterPro" id="IPR030564">
    <property type="entry name" value="Myotubularin"/>
</dbReference>
<evidence type="ECO:0000256" key="3">
    <source>
        <dbReference type="ARBA" id="ARBA00012903"/>
    </source>
</evidence>
<dbReference type="InterPro" id="IPR013083">
    <property type="entry name" value="Znf_RING/FYVE/PHD"/>
</dbReference>
<dbReference type="Proteomes" id="UP001652740">
    <property type="component" value="Unplaced"/>
</dbReference>
<dbReference type="SMART" id="SM00064">
    <property type="entry name" value="FYVE"/>
    <property type="match status" value="1"/>
</dbReference>
<dbReference type="InterPro" id="IPR000306">
    <property type="entry name" value="Znf_FYVE"/>
</dbReference>
<evidence type="ECO:0000256" key="5">
    <source>
        <dbReference type="ARBA" id="ARBA00022771"/>
    </source>
</evidence>
<keyword evidence="8" id="KW-0443">Lipid metabolism</keyword>
<dbReference type="PROSITE" id="PS50178">
    <property type="entry name" value="ZF_FYVE"/>
    <property type="match status" value="1"/>
</dbReference>
<dbReference type="InterPro" id="IPR010569">
    <property type="entry name" value="Myotubularin-like_Pase_dom"/>
</dbReference>
<evidence type="ECO:0000256" key="11">
    <source>
        <dbReference type="PROSITE-ProRule" id="PRU00091"/>
    </source>
</evidence>
<evidence type="ECO:0000259" key="13">
    <source>
        <dbReference type="PROSITE" id="PS50178"/>
    </source>
</evidence>
<dbReference type="EC" id="3.1.3.95" evidence="3"/>
<feature type="compositionally biased region" description="Low complexity" evidence="12">
    <location>
        <begin position="625"/>
        <end position="634"/>
    </location>
</feature>
<feature type="compositionally biased region" description="Basic and acidic residues" evidence="12">
    <location>
        <begin position="670"/>
        <end position="680"/>
    </location>
</feature>
<dbReference type="RefSeq" id="XP_052751984.1">
    <property type="nucleotide sequence ID" value="XM_052896024.1"/>
</dbReference>
<evidence type="ECO:0000256" key="4">
    <source>
        <dbReference type="ARBA" id="ARBA00022723"/>
    </source>
</evidence>
<dbReference type="Pfam" id="PF01363">
    <property type="entry name" value="FYVE"/>
    <property type="match status" value="1"/>
</dbReference>
<reference evidence="16 17" key="1">
    <citation type="submission" date="2025-05" db="UniProtKB">
        <authorList>
            <consortium name="RefSeq"/>
        </authorList>
    </citation>
    <scope>IDENTIFICATION</scope>
    <source>
        <tissue evidence="16 17">Whole larvae</tissue>
    </source>
</reference>
<evidence type="ECO:0000256" key="2">
    <source>
        <dbReference type="ARBA" id="ARBA00007471"/>
    </source>
</evidence>
<dbReference type="SUPFAM" id="SSF52799">
    <property type="entry name" value="(Phosphotyrosine protein) phosphatases II"/>
    <property type="match status" value="1"/>
</dbReference>
<evidence type="ECO:0000259" key="14">
    <source>
        <dbReference type="PROSITE" id="PS51339"/>
    </source>
</evidence>
<feature type="region of interest" description="Disordered" evidence="12">
    <location>
        <begin position="1082"/>
        <end position="1126"/>
    </location>
</feature>
<dbReference type="Gene3D" id="3.30.40.10">
    <property type="entry name" value="Zinc/RING finger domain, C3HC4 (zinc finger)"/>
    <property type="match status" value="1"/>
</dbReference>
<dbReference type="RefSeq" id="XP_052751983.1">
    <property type="nucleotide sequence ID" value="XM_052896023.1"/>
</dbReference>
<dbReference type="InterPro" id="IPR029021">
    <property type="entry name" value="Prot-tyrosine_phosphatase-like"/>
</dbReference>
<dbReference type="CDD" id="cd14533">
    <property type="entry name" value="PTP-MTMR3-like"/>
    <property type="match status" value="1"/>
</dbReference>
<evidence type="ECO:0000256" key="7">
    <source>
        <dbReference type="ARBA" id="ARBA00022833"/>
    </source>
</evidence>
<evidence type="ECO:0000313" key="18">
    <source>
        <dbReference type="RefSeq" id="XP_052751985.1"/>
    </source>
</evidence>
<sequence>MLINTFLDTEDFVHLYYPEDEVPATQGCGAGARMASKYPARPPSPDYAQQVAAPSTSEMSDRDRYRSPPQPEPPPHRVRASDLYPRERTHFDEPDLEIGFTPICAEFVKWVGRTTDGGSIAMSNYRLHLQPRRRSGPGASVPLRLIDATEIRDLIHLIVLCKNGRTFKCTFNTGDHCLEWWRRINTGLVTMSSVQDTFAAAYAAWAKEQPSTSIHRALLRAAHNLQEPWWRIEAERLGFNESRVWRISMANVEYKLCPSYPPALIVPRSIGDEDLDSVARFRAMRRIPTVVWRHRGNGAVIARSSQPEVGWLGWRSSEDERLLAAFVTACSEDRTTLTAGNNTQQKLLIVDARSYASAVTNRARGGGCECQQYYPAADIQFMCLPNIHHVRRSFQQMRALVAEPSDQANWHSNLERTLWLQYVAGVVRAAGVVARAVAAGRPALVHCSDGWDRTPQIVAAAQLMLDPYYRTIEGFRILIEREWLDFGHKFADRCGHLFGSEDPNERSPIFLQWLDAVHQLMLQYPCSFEFNEAYLIKLATHVHSCMFGTFLFNTSRERNAAGLADLTPCVWHLLAAPAYRNHLYSPHYVEQVIWPDSTVRSLYLWWTMYGGERDECVDDPETGSLEPLQPLEPLAATDTNPHAAATHHKQRTSHAGMAKTRSCDNLLAEGEKRTTQRRSSDPNIAPDVAKLSCGGMVAGESESRRGALTDSCVDKLAVLPVAVEEQHQVGALHPDHFENAQRLPRDIASGSSSLERELGGAAESADRDVVGPGAGAAGTNEDVERGLDVQDGPCRIRHTPDVETPEEQAVFFCDTYTDVIGMADAARESGRTRHISITWRSISESSNQSNPSSSGFDIEPRRSPDVQSSDDLPNSTERHRHRPGPGPGPGLGHVVVNGAVSQNGTNGHVNGTNSHLNGLDEVTGKFLEVDFNGGATSSSISSESEGEAAGGACRVGVGPAARRGAAARGRAASQLTLCPASPRRAPCCHCSRRASTTSGVETSGESAASSERRRGACAAARCVCGGGAAAAARDALDGLPPATDPLQARLHHIILHQKKVVEELSGQLREAREALRLASPVAAPPPLAASPTQMPSSGSVSGSVSVRGSGSGSGSSSGSASGSASEVEVGEEARGVVWLPDSAAPRCQYCSNHFWLARRRHHCRRCGGIFCGSCSEMSSWGDCGSVRVCRRCRALR</sequence>
<feature type="compositionally biased region" description="Low complexity" evidence="12">
    <location>
        <begin position="1096"/>
        <end position="1108"/>
    </location>
</feature>
<feature type="region of interest" description="Disordered" evidence="12">
    <location>
        <begin position="670"/>
        <end position="689"/>
    </location>
</feature>
<feature type="compositionally biased region" description="Basic and acidic residues" evidence="12">
    <location>
        <begin position="754"/>
        <end position="769"/>
    </location>
</feature>
<feature type="region of interest" description="Disordered" evidence="12">
    <location>
        <begin position="842"/>
        <end position="893"/>
    </location>
</feature>
<dbReference type="InterPro" id="IPR011011">
    <property type="entry name" value="Znf_FYVE_PHD"/>
</dbReference>
<dbReference type="PANTHER" id="PTHR10807">
    <property type="entry name" value="MYOTUBULARIN-RELATED"/>
    <property type="match status" value="1"/>
</dbReference>
<evidence type="ECO:0000256" key="6">
    <source>
        <dbReference type="ARBA" id="ARBA00022801"/>
    </source>
</evidence>
<dbReference type="PANTHER" id="PTHR10807:SF75">
    <property type="entry name" value="PHOSPHATIDYLINOSITOL-3-PHOSPHATE PHOSPHATASE"/>
    <property type="match status" value="1"/>
</dbReference>
<dbReference type="RefSeq" id="XP_052751985.1">
    <property type="nucleotide sequence ID" value="XM_052896025.1"/>
</dbReference>
<keyword evidence="4" id="KW-0479">Metal-binding</keyword>
<keyword evidence="5 11" id="KW-0863">Zinc-finger</keyword>
<dbReference type="SUPFAM" id="SSF50729">
    <property type="entry name" value="PH domain-like"/>
    <property type="match status" value="1"/>
</dbReference>
<feature type="domain" description="Myotubularin phosphatase" evidence="14">
    <location>
        <begin position="224"/>
        <end position="609"/>
    </location>
</feature>
<organism evidence="15 18">
    <name type="scientific">Galleria mellonella</name>
    <name type="common">Greater wax moth</name>
    <dbReference type="NCBI Taxonomy" id="7137"/>
    <lineage>
        <taxon>Eukaryota</taxon>
        <taxon>Metazoa</taxon>
        <taxon>Ecdysozoa</taxon>
        <taxon>Arthropoda</taxon>
        <taxon>Hexapoda</taxon>
        <taxon>Insecta</taxon>
        <taxon>Pterygota</taxon>
        <taxon>Neoptera</taxon>
        <taxon>Endopterygota</taxon>
        <taxon>Lepidoptera</taxon>
        <taxon>Glossata</taxon>
        <taxon>Ditrysia</taxon>
        <taxon>Pyraloidea</taxon>
        <taxon>Pyralidae</taxon>
        <taxon>Galleriinae</taxon>
        <taxon>Galleria</taxon>
    </lineage>
</organism>
<evidence type="ECO:0000256" key="8">
    <source>
        <dbReference type="ARBA" id="ARBA00023098"/>
    </source>
</evidence>
<dbReference type="SMART" id="SM00404">
    <property type="entry name" value="PTPc_motif"/>
    <property type="match status" value="1"/>
</dbReference>
<feature type="region of interest" description="Disordered" evidence="12">
    <location>
        <begin position="24"/>
        <end position="83"/>
    </location>
</feature>
<keyword evidence="6" id="KW-0378">Hydrolase</keyword>
<evidence type="ECO:0000256" key="1">
    <source>
        <dbReference type="ARBA" id="ARBA00004370"/>
    </source>
</evidence>
<dbReference type="InterPro" id="IPR016130">
    <property type="entry name" value="Tyr_Pase_AS"/>
</dbReference>
<feature type="domain" description="FYVE-type" evidence="13">
    <location>
        <begin position="1141"/>
        <end position="1196"/>
    </location>
</feature>
<accession>A0ABM3MKT8</accession>
<feature type="region of interest" description="Disordered" evidence="12">
    <location>
        <begin position="617"/>
        <end position="661"/>
    </location>
</feature>
<evidence type="ECO:0000313" key="17">
    <source>
        <dbReference type="RefSeq" id="XP_052751984.1"/>
    </source>
</evidence>
<keyword evidence="15" id="KW-1185">Reference proteome</keyword>